<name>A0A327NMV4_9BACT</name>
<sequence>MFCAGDTYVIQLTAAPGRSSYRWFRDDVELTSQTTNILTITAPGTYSLAVDNVSGKCPDFSCCPFIVEEDTLPTFQAIAVPVTCVGNAALTNGQIVLSNFRPGYTYQYSFGADFNPAASLSGPAKAIPVGGVIVNNIANPVVAQSYTIRVYNASGCYTDVTVVMLPAICCNVSVVATPGLCAPLTSTYSTTALISLTNPPSGTLTLSDGPKSLTFATTAGSSTTFTATFDNLISDGTSHTVVLSLPGCSTTSTTYTAPASCNIGLGLAITDPGVCLPGTNTYNTTGVISLISAVAGTATITDGASTTTLSINAGATSVPYSLSGLPSGTGLHTVTVNYLGQTASTTYTAPASCSVSPICSISVVATPGLCQIATNTFTTVALINITNPTTGIVTVSDGPASLTFATTAGSSASFTATLANIISDGASHTLTASLPGCSTTTTTYTAPASCSIAPSVCNLSAVATAGLCSTVTHTYSVSVVINLTNAQPGSLIVDVFGAASSSQAVSNGTNSFTLVFDNLIPDGLNRTITVSLPGCGTTTASFTAPVSCSVAPVCSISAVATPGLCSTATNTYSSTVVVSLTNPTTGTLTVTNGGQSQTLVSSQATTSLTTVFDNLISDGSSHTATVSLSGCGTTTATFTAPASCSVAPICSLSAVATAGLCASATNTYSSTVIVTLTNPTAGTLTITHGGQTQTLLTTSATTTLTATFDNLISDGNSHTLTASLPGCSTTTTTYTAPASCSIAPSVCNLSAVATAGLCSTVTHTYSVSVVINLTNAQPGSLIVDVFGAASSSQAVSNGTNSFTLVFDNLIPDGLNRTITVSLPGCGTTTASFTAPVSCSVAPVCSISAVATPGLCSTATNTYSSTVVVSLTNPTTGTLTVTNGGQSQTLVSSQATTSLTTVFDNLISDGSSHTATVSLSGCGTTTATFTAPASCSVAPICSLSAVATAGLCASATNTYSSTVIVTLTNPTAGTLTITHGGQTQTLLTTSATTTLTATFDNLISDGNSHTVLVSLPGCSTTSASYTAPTSCRVELGLAITDPGSACREPIPTTLRGSSV</sequence>
<proteinExistence type="predicted"/>
<protein>
    <submittedName>
        <fullName evidence="1">Uncharacterized protein</fullName>
    </submittedName>
</protein>
<evidence type="ECO:0000313" key="2">
    <source>
        <dbReference type="Proteomes" id="UP000249016"/>
    </source>
</evidence>
<evidence type="ECO:0000313" key="1">
    <source>
        <dbReference type="EMBL" id="RAI75719.1"/>
    </source>
</evidence>
<gene>
    <name evidence="1" type="ORF">HMF3257_18990</name>
</gene>
<dbReference type="AlphaFoldDB" id="A0A327NMV4"/>
<keyword evidence="2" id="KW-1185">Reference proteome</keyword>
<reference evidence="1 2" key="1">
    <citation type="submission" date="2018-06" db="EMBL/GenBank/DDBJ databases">
        <title>Spirosoma sp. HMF3257 Genome sequencing and assembly.</title>
        <authorList>
            <person name="Kang H."/>
            <person name="Cha I."/>
            <person name="Kim H."/>
            <person name="Kang J."/>
            <person name="Joh K."/>
        </authorList>
    </citation>
    <scope>NUCLEOTIDE SEQUENCE [LARGE SCALE GENOMIC DNA]</scope>
    <source>
        <strain evidence="1 2">HMF3257</strain>
    </source>
</reference>
<accession>A0A327NMV4</accession>
<dbReference type="EMBL" id="QLII01000001">
    <property type="protein sequence ID" value="RAI75719.1"/>
    <property type="molecule type" value="Genomic_DNA"/>
</dbReference>
<dbReference type="Proteomes" id="UP000249016">
    <property type="component" value="Unassembled WGS sequence"/>
</dbReference>
<comment type="caution">
    <text evidence="1">The sequence shown here is derived from an EMBL/GenBank/DDBJ whole genome shotgun (WGS) entry which is preliminary data.</text>
</comment>
<organism evidence="1 2">
    <name type="scientific">Spirosoma telluris</name>
    <dbReference type="NCBI Taxonomy" id="2183553"/>
    <lineage>
        <taxon>Bacteria</taxon>
        <taxon>Pseudomonadati</taxon>
        <taxon>Bacteroidota</taxon>
        <taxon>Cytophagia</taxon>
        <taxon>Cytophagales</taxon>
        <taxon>Cytophagaceae</taxon>
        <taxon>Spirosoma</taxon>
    </lineage>
</organism>